<evidence type="ECO:0000259" key="3">
    <source>
        <dbReference type="Pfam" id="PF00931"/>
    </source>
</evidence>
<dbReference type="KEGG" id="dzi:111297739"/>
<dbReference type="GO" id="GO:0006952">
    <property type="term" value="P:defense response"/>
    <property type="evidence" value="ECO:0007669"/>
    <property type="project" value="UniProtKB-KW"/>
</dbReference>
<dbReference type="OrthoDB" id="37484at2759"/>
<dbReference type="SUPFAM" id="SSF52540">
    <property type="entry name" value="P-loop containing nucleoside triphosphate hydrolases"/>
    <property type="match status" value="1"/>
</dbReference>
<dbReference type="Gene3D" id="3.80.10.10">
    <property type="entry name" value="Ribonuclease Inhibitor"/>
    <property type="match status" value="3"/>
</dbReference>
<keyword evidence="1" id="KW-0433">Leucine-rich repeat</keyword>
<keyword evidence="5" id="KW-1185">Reference proteome</keyword>
<dbReference type="FunFam" id="3.40.50.300:FF:001091">
    <property type="entry name" value="Probable disease resistance protein At1g61300"/>
    <property type="match status" value="1"/>
</dbReference>
<dbReference type="InterPro" id="IPR002182">
    <property type="entry name" value="NB-ARC"/>
</dbReference>
<dbReference type="PANTHER" id="PTHR36766">
    <property type="entry name" value="PLANT BROAD-SPECTRUM MILDEW RESISTANCE PROTEIN RPW8"/>
    <property type="match status" value="1"/>
</dbReference>
<dbReference type="Pfam" id="PF25019">
    <property type="entry name" value="LRR_R13L1-DRL21"/>
    <property type="match status" value="1"/>
</dbReference>
<dbReference type="Gene3D" id="1.10.8.430">
    <property type="entry name" value="Helical domain of apoptotic protease-activating factors"/>
    <property type="match status" value="1"/>
</dbReference>
<dbReference type="GO" id="GO:0043531">
    <property type="term" value="F:ADP binding"/>
    <property type="evidence" value="ECO:0007669"/>
    <property type="project" value="InterPro"/>
</dbReference>
<dbReference type="GeneID" id="111297739"/>
<reference evidence="6" key="1">
    <citation type="submission" date="2025-08" db="UniProtKB">
        <authorList>
            <consortium name="RefSeq"/>
        </authorList>
    </citation>
    <scope>IDENTIFICATION</scope>
    <source>
        <tissue evidence="6">Fruit stalk</tissue>
    </source>
</reference>
<sequence>MMSKIKDITSRLKDLEPQKNKLQLRMIDCSKSNRIKERQQPTSLEIETQVYGRDKDKKTILELVFNGDDDGNFVIPIVGMGGIGKTTLAQLVYNDATVHDHFDLKAWVCVSDDFDVTRITKAIFQAVTSEPCNDNDLNSLQEKLKNKLSGKNFLIVLDDVWNENYHDWTILQSPFLTRTPASKIILTTRSFAVSSTMGASFAYSLEVLSEDDCLSVFAQHALGAKDFEGHPNLKEVAEKIVRKCNGLPLAAKTLGGVARTDIDLEGWEKILESEIWKLSDHRFDIIPALQLSYHHLPPHLKRCFAYCSILPKDYEFQEREIILYGGQKAFYKKQEISIFEGIGEVQHLRTFLPFSLSNFWSCFVTNNVLTHLLPILRCLRVLSLRGYQISKLPDFIEDLKHLRYLDFSCTQIKCLPESVSNLYNLETLLLRECEMLEKLPSDMENLVNLCYLDIQGANKLEGMPSNICTLSDLQTLSNFVLQKGKGCQIRELDALSNLKGQLYISGLENVVETQDALKAKLHEKSGLDKLELMWSEDFGNRNGVIETQVLHLLRPSEKLKELRLKGYYGVRLVEWIGDSSFNKLLSLYLEYCPNCTSLPSIGQLPLLKKLFINRLDNVTSVGVEFFGMNAPNAFPSLESLEFRGMPKWENWNFCEVNEEAKKFSNLRELRIVNCPELLGSIPENLLSLEKLVTWNCKKLVISIQNLPMLSELDVQGCQEIVYKGFVDHSSLKRVCFSRIPKFTCAAEWLTLGSIKVESLKIEDCEELCSLQENSWGLLTQSMSLGELSIGKWSQLVSIGAEEEREELMQLKIPCTIQKLTIRDCERLEKLSTTLHYISSLRVLQLWSCPNLLSLSNYNLPSNLKSLVIVGCTNIRCLLEEGENVNLSSACLLELLYIDNCPSLVSLSSRGELPTRLKLLEIYNCEKLEFIAEEIQDNSSLEVLGSLGVEILSIYLKA</sequence>
<dbReference type="AlphaFoldDB" id="A0A6P5Z6C3"/>
<dbReference type="RefSeq" id="XP_022748107.1">
    <property type="nucleotide sequence ID" value="XM_022892372.1"/>
</dbReference>
<dbReference type="Pfam" id="PF00931">
    <property type="entry name" value="NB-ARC"/>
    <property type="match status" value="1"/>
</dbReference>
<evidence type="ECO:0000259" key="4">
    <source>
        <dbReference type="Pfam" id="PF25019"/>
    </source>
</evidence>
<feature type="domain" description="NB-ARC" evidence="3">
    <location>
        <begin position="55"/>
        <end position="222"/>
    </location>
</feature>
<organism evidence="5 6">
    <name type="scientific">Durio zibethinus</name>
    <name type="common">Durian</name>
    <dbReference type="NCBI Taxonomy" id="66656"/>
    <lineage>
        <taxon>Eukaryota</taxon>
        <taxon>Viridiplantae</taxon>
        <taxon>Streptophyta</taxon>
        <taxon>Embryophyta</taxon>
        <taxon>Tracheophyta</taxon>
        <taxon>Spermatophyta</taxon>
        <taxon>Magnoliopsida</taxon>
        <taxon>eudicotyledons</taxon>
        <taxon>Gunneridae</taxon>
        <taxon>Pentapetalae</taxon>
        <taxon>rosids</taxon>
        <taxon>malvids</taxon>
        <taxon>Malvales</taxon>
        <taxon>Malvaceae</taxon>
        <taxon>Helicteroideae</taxon>
        <taxon>Durio</taxon>
    </lineage>
</organism>
<dbReference type="Gene3D" id="3.40.50.300">
    <property type="entry name" value="P-loop containing nucleotide triphosphate hydrolases"/>
    <property type="match status" value="1"/>
</dbReference>
<dbReference type="InterPro" id="IPR027417">
    <property type="entry name" value="P-loop_NTPase"/>
</dbReference>
<name>A0A6P5Z6C3_DURZI</name>
<dbReference type="SUPFAM" id="SSF52058">
    <property type="entry name" value="L domain-like"/>
    <property type="match status" value="2"/>
</dbReference>
<dbReference type="InterPro" id="IPR032675">
    <property type="entry name" value="LRR_dom_sf"/>
</dbReference>
<dbReference type="InterPro" id="IPR056789">
    <property type="entry name" value="LRR_R13L1-DRL21"/>
</dbReference>
<dbReference type="PRINTS" id="PR00364">
    <property type="entry name" value="DISEASERSIST"/>
</dbReference>
<evidence type="ECO:0000256" key="2">
    <source>
        <dbReference type="ARBA" id="ARBA00022821"/>
    </source>
</evidence>
<proteinExistence type="predicted"/>
<dbReference type="Proteomes" id="UP000515121">
    <property type="component" value="Unplaced"/>
</dbReference>
<keyword evidence="2" id="KW-0611">Plant defense</keyword>
<accession>A0A6P5Z6C3</accession>
<protein>
    <submittedName>
        <fullName evidence="6">Disease resistance RPP13-like protein 1</fullName>
    </submittedName>
</protein>
<feature type="domain" description="R13L1/DRL21-like LRR repeat region" evidence="4">
    <location>
        <begin position="489"/>
        <end position="614"/>
    </location>
</feature>
<evidence type="ECO:0000313" key="5">
    <source>
        <dbReference type="Proteomes" id="UP000515121"/>
    </source>
</evidence>
<gene>
    <name evidence="6" type="primary">LOC111297739</name>
</gene>
<evidence type="ECO:0000313" key="6">
    <source>
        <dbReference type="RefSeq" id="XP_022748107.1"/>
    </source>
</evidence>
<evidence type="ECO:0000256" key="1">
    <source>
        <dbReference type="ARBA" id="ARBA00022614"/>
    </source>
</evidence>
<dbReference type="InterPro" id="IPR042197">
    <property type="entry name" value="Apaf_helical"/>
</dbReference>
<dbReference type="PANTHER" id="PTHR36766:SF51">
    <property type="entry name" value="DISEASE RESISTANCE RPP13-LIKE PROTEIN 1"/>
    <property type="match status" value="1"/>
</dbReference>